<feature type="region of interest" description="Disordered" evidence="1">
    <location>
        <begin position="100"/>
        <end position="133"/>
    </location>
</feature>
<accession>V5FIA5</accession>
<feature type="domain" description="Bacterial Ig-like" evidence="2">
    <location>
        <begin position="228"/>
        <end position="329"/>
    </location>
</feature>
<evidence type="ECO:0000313" key="3">
    <source>
        <dbReference type="EMBL" id="GAD91423.1"/>
    </source>
</evidence>
<dbReference type="eggNOG" id="COG2911">
    <property type="taxonomic scope" value="Bacteria"/>
</dbReference>
<protein>
    <recommendedName>
        <fullName evidence="2">Bacterial Ig-like domain-containing protein</fullName>
    </recommendedName>
</protein>
<evidence type="ECO:0000313" key="4">
    <source>
        <dbReference type="Proteomes" id="UP000017800"/>
    </source>
</evidence>
<dbReference type="Gene3D" id="2.60.40.10">
    <property type="entry name" value="Immunoglobulins"/>
    <property type="match status" value="5"/>
</dbReference>
<dbReference type="InterPro" id="IPR044016">
    <property type="entry name" value="Big_13"/>
</dbReference>
<dbReference type="InterPro" id="IPR013783">
    <property type="entry name" value="Ig-like_fold"/>
</dbReference>
<dbReference type="NCBIfam" id="NF012196">
    <property type="entry name" value="Ig_like_ice"/>
    <property type="match status" value="2"/>
</dbReference>
<dbReference type="EMBL" id="BAUJ01000099">
    <property type="protein sequence ID" value="GAD91423.1"/>
    <property type="molecule type" value="Genomic_DNA"/>
</dbReference>
<evidence type="ECO:0000256" key="1">
    <source>
        <dbReference type="SAM" id="MobiDB-lite"/>
    </source>
</evidence>
<dbReference type="Proteomes" id="UP000017800">
    <property type="component" value="Unassembled WGS sequence"/>
</dbReference>
<reference evidence="3 4" key="1">
    <citation type="submission" date="2013-11" db="EMBL/GenBank/DDBJ databases">
        <title>Whole genome shotgun sequence of Vibrio halioticoli NBRC 102217.</title>
        <authorList>
            <person name="Isaki S."/>
            <person name="Kimura A."/>
            <person name="Ohji S."/>
            <person name="Hosoyama A."/>
            <person name="Fujita N."/>
            <person name="Hashimoto M."/>
            <person name="Hosoyama Y."/>
            <person name="Yamazoe A."/>
        </authorList>
    </citation>
    <scope>NUCLEOTIDE SEQUENCE [LARGE SCALE GENOMIC DNA]</scope>
    <source>
        <strain evidence="3 4">NBRC 102217</strain>
    </source>
</reference>
<proteinExistence type="predicted"/>
<dbReference type="Gene3D" id="3.30.420.430">
    <property type="match status" value="1"/>
</dbReference>
<dbReference type="AlphaFoldDB" id="V5FIA5"/>
<dbReference type="InterPro" id="IPR049826">
    <property type="entry name" value="Ig-like_ice"/>
</dbReference>
<comment type="caution">
    <text evidence="3">The sequence shown here is derived from an EMBL/GenBank/DDBJ whole genome shotgun (WGS) entry which is preliminary data.</text>
</comment>
<gene>
    <name evidence="3" type="ORF">VHA01S_099_00010</name>
</gene>
<dbReference type="Pfam" id="PF19077">
    <property type="entry name" value="Big_13"/>
    <property type="match status" value="3"/>
</dbReference>
<name>V5FIA5_9VIBR</name>
<feature type="domain" description="Bacterial Ig-like" evidence="2">
    <location>
        <begin position="332"/>
        <end position="444"/>
    </location>
</feature>
<feature type="non-terminal residue" evidence="3">
    <location>
        <position position="941"/>
    </location>
</feature>
<evidence type="ECO:0000259" key="2">
    <source>
        <dbReference type="Pfam" id="PF19077"/>
    </source>
</evidence>
<dbReference type="NCBIfam" id="NF033510">
    <property type="entry name" value="Ca_tandemer"/>
    <property type="match status" value="1"/>
</dbReference>
<feature type="domain" description="Bacterial Ig-like" evidence="2">
    <location>
        <begin position="802"/>
        <end position="914"/>
    </location>
</feature>
<keyword evidence="4" id="KW-1185">Reference proteome</keyword>
<organism evidence="3 4">
    <name type="scientific">Vibrio halioticoli NBRC 102217</name>
    <dbReference type="NCBI Taxonomy" id="1219072"/>
    <lineage>
        <taxon>Bacteria</taxon>
        <taxon>Pseudomonadati</taxon>
        <taxon>Pseudomonadota</taxon>
        <taxon>Gammaproteobacteria</taxon>
        <taxon>Vibrionales</taxon>
        <taxon>Vibrionaceae</taxon>
        <taxon>Vibrio</taxon>
    </lineage>
</organism>
<sequence>MSPALTVTVDTHTAVGAGFTDTLIGSGEQAKTVITGHVEEGAHLDTLVITDSAGNHLDVDTTGMTIDGHGDFSIAVDLTKGVKDKSGAATQLVDGDLTVSASSTDKAGNTATSTPTHSTLDTGVASPTVSFESTGKDSIYNSVEVGSDGTVTATITPNTDAKVGDTLTYTVASGVKQTHTLTATDLTQGVNIEVRPGDIVTATVTDAAGNTSKDASGTAAGSDLVVGTPAVDLNAASDTYGINTVGTDTDNITKDTTPTFTLNGIDTDATSVEVFVDDKSVGTAMRSGTDWTFTAAHLADGDYKITAKVTDSAGNTSNSSPALAVTVDTDINPVTLTLQNSSNSGDKTDHLTHGENFDDKASKGDLIFDLSAVDKDIDPSHSGVVVKDATGHEVAGSFIQVNGQWEFHTTTSELPDGDHTLHTVVTDIAGNSVEGGSTLVTVDTSASATISVGSINGGNPINEVDAKGKIQVSGIVGGDASVGDHISIEINGHVYSNVLVEKGNVFNLDVDGSEFTTDINGQTVTSSEVNATVTGTDAAGNSFTATNHTPATAGGPSVHNGQFWVDTHAGTIAVDTDLTANKDDVLNLAEQGQDLVISGRTTGIEDGQHVTVEFNGHKYGDATSGTAIEVHGNQWILTVPHADLVGIKDGASLEITPSVSDRAGNPATVTDGHLTTDLHADAGITINRINGGVTINANTGDITVTGTVSGDVKTGETVTLDINGYSHTALVGAGHTFTAAAIPATHFTTDASGQAVTSGEVKATVTGTDTAGNSVTVTNHTPALAGGTPVHNGQFSVDTDITPVTLTLQESSNSGDKADHLTHGNHFDDTNHKGDLVFDLSTIDKDIDPKNGGIVVKDSADHIVNGSFKETNGKWEFHTDTTALPEGDHTLHVSATDTAGNNVDGSVTAVTVDTKAGISITHVANDDIIDGSEITNGFTIS</sequence>